<name>A0A813MD38_9BILA</name>
<protein>
    <submittedName>
        <fullName evidence="2">Uncharacterized protein</fullName>
    </submittedName>
</protein>
<gene>
    <name evidence="2" type="ORF">OXX778_LOCUS1974</name>
</gene>
<feature type="signal peptide" evidence="1">
    <location>
        <begin position="1"/>
        <end position="21"/>
    </location>
</feature>
<proteinExistence type="predicted"/>
<reference evidence="2" key="1">
    <citation type="submission" date="2021-02" db="EMBL/GenBank/DDBJ databases">
        <authorList>
            <person name="Nowell W R."/>
        </authorList>
    </citation>
    <scope>NUCLEOTIDE SEQUENCE</scope>
    <source>
        <strain evidence="2">Ploen Becks lab</strain>
    </source>
</reference>
<comment type="caution">
    <text evidence="2">The sequence shown here is derived from an EMBL/GenBank/DDBJ whole genome shotgun (WGS) entry which is preliminary data.</text>
</comment>
<dbReference type="AlphaFoldDB" id="A0A813MD38"/>
<keyword evidence="1" id="KW-0732">Signal</keyword>
<evidence type="ECO:0000313" key="2">
    <source>
        <dbReference type="EMBL" id="CAF0718688.1"/>
    </source>
</evidence>
<accession>A0A813MD38</accession>
<feature type="chain" id="PRO_5032530866" evidence="1">
    <location>
        <begin position="22"/>
        <end position="216"/>
    </location>
</feature>
<evidence type="ECO:0000313" key="3">
    <source>
        <dbReference type="Proteomes" id="UP000663879"/>
    </source>
</evidence>
<sequence length="216" mass="25133">MYETLIILFLVVAYKINGCNSSVTLTREDKLLGFSEHKNEINHEKVDDQEITRIHIDTNCKIRAESESRIGVIHLEEQSKVAQTSNLSYEELSKAIGPFTKLNTHVFLALKKEAKLLKLKLDPKYVMTDFEVAAINSFKFVLLSFKNNPRIEKFLKYFVDTYYECSNFESEMWNHFETVNRPRTNNNLEGYSNKLSNHLSVAHPNIFKAIYNSKKK</sequence>
<dbReference type="EMBL" id="CAJNOC010000141">
    <property type="protein sequence ID" value="CAF0718688.1"/>
    <property type="molecule type" value="Genomic_DNA"/>
</dbReference>
<dbReference type="Proteomes" id="UP000663879">
    <property type="component" value="Unassembled WGS sequence"/>
</dbReference>
<evidence type="ECO:0000256" key="1">
    <source>
        <dbReference type="SAM" id="SignalP"/>
    </source>
</evidence>
<organism evidence="2 3">
    <name type="scientific">Brachionus calyciflorus</name>
    <dbReference type="NCBI Taxonomy" id="104777"/>
    <lineage>
        <taxon>Eukaryota</taxon>
        <taxon>Metazoa</taxon>
        <taxon>Spiralia</taxon>
        <taxon>Gnathifera</taxon>
        <taxon>Rotifera</taxon>
        <taxon>Eurotatoria</taxon>
        <taxon>Monogononta</taxon>
        <taxon>Pseudotrocha</taxon>
        <taxon>Ploima</taxon>
        <taxon>Brachionidae</taxon>
        <taxon>Brachionus</taxon>
    </lineage>
</organism>
<keyword evidence="3" id="KW-1185">Reference proteome</keyword>